<keyword evidence="2" id="KW-0808">Transferase</keyword>
<proteinExistence type="predicted"/>
<sequence length="589" mass="65074">MDHRTKALLSEKEMFHILPKLQSKRADFLTLMLTGSLHQCRGFMATPPDTQADGPREDDVTKSESDSLDQSQDGPPSTLLAMDPQKEAREPGSIADVDLDQEDVSKTLVLFSPGDMRKSLNSGDPLQSEKEAAELQTCLLEKNQQPSTKTCDAGTVGLLQQKCDPLLCAASTTPVNQLQKHQPAQKPAENQNLENEFRIKQESNRQQLSKEQLDLSKEKCFNLDDPGISSIVRRKSNSSATTLAPSASAASPPFTKVERTFIHVSETTHLNIMSSRASQGQGHGPELSEDLQRDVEPRPKPAPILMKAEGIRSKNSTHTLAGIRGFKVVDVRVQSRTPAKMDVTVSPIYIQTHRHVLREFSPEKPKNQLQRMAGQNRPGENGTSSRLKGRSRIPILVSEDRAAADPSPSPDPTPKHCQQRDFTRVLLERRRRALNSRTSSSISSEDEPRKVSETLSTAEEDTHQSDDSIGKVKQEASGWGSRIPRPVTPVDRAPTKLLLKCVQSGVSVRSKSALSRPASPRTPLRCVLTTSRSLHSTHRTHSPSPQRTINRIIRSQTNNVTQNPNPTKATSSVKHTTKGKQKHNTTTDR</sequence>
<dbReference type="OrthoDB" id="5979581at2759"/>
<feature type="compositionally biased region" description="Basic and acidic residues" evidence="1">
    <location>
        <begin position="54"/>
        <end position="65"/>
    </location>
</feature>
<feature type="region of interest" description="Disordered" evidence="1">
    <location>
        <begin position="433"/>
        <end position="491"/>
    </location>
</feature>
<feature type="region of interest" description="Disordered" evidence="1">
    <location>
        <begin position="556"/>
        <end position="589"/>
    </location>
</feature>
<evidence type="ECO:0000256" key="1">
    <source>
        <dbReference type="SAM" id="MobiDB-lite"/>
    </source>
</evidence>
<accession>A0A556VW27</accession>
<gene>
    <name evidence="2" type="ORF">Baya_16667</name>
</gene>
<dbReference type="AlphaFoldDB" id="A0A556VW27"/>
<name>A0A556VW27_BAGYA</name>
<comment type="caution">
    <text evidence="2">The sequence shown here is derived from an EMBL/GenBank/DDBJ whole genome shotgun (WGS) entry which is preliminary data.</text>
</comment>
<feature type="compositionally biased region" description="Basic and acidic residues" evidence="1">
    <location>
        <begin position="460"/>
        <end position="474"/>
    </location>
</feature>
<keyword evidence="3" id="KW-1185">Reference proteome</keyword>
<dbReference type="EMBL" id="VCAZ01000332">
    <property type="protein sequence ID" value="TUB36342.1"/>
    <property type="molecule type" value="Genomic_DNA"/>
</dbReference>
<dbReference type="Proteomes" id="UP000319801">
    <property type="component" value="Unassembled WGS sequence"/>
</dbReference>
<reference evidence="2 3" key="1">
    <citation type="journal article" date="2019" name="Genome Biol. Evol.">
        <title>Whole-Genome Sequencing of the Giant Devil Catfish, Bagarius yarrelli.</title>
        <authorList>
            <person name="Jiang W."/>
            <person name="Lv Y."/>
            <person name="Cheng L."/>
            <person name="Yang K."/>
            <person name="Chao B."/>
            <person name="Wang X."/>
            <person name="Li Y."/>
            <person name="Pan X."/>
            <person name="You X."/>
            <person name="Zhang Y."/>
            <person name="Yang J."/>
            <person name="Li J."/>
            <person name="Zhang X."/>
            <person name="Liu S."/>
            <person name="Sun C."/>
            <person name="Yang J."/>
            <person name="Shi Q."/>
        </authorList>
    </citation>
    <scope>NUCLEOTIDE SEQUENCE [LARGE SCALE GENOMIC DNA]</scope>
    <source>
        <strain evidence="2">JWS20170419001</strain>
        <tissue evidence="2">Muscle</tissue>
    </source>
</reference>
<protein>
    <submittedName>
        <fullName evidence="2">Tau-tubulin kinase 1</fullName>
    </submittedName>
</protein>
<dbReference type="GO" id="GO:0016301">
    <property type="term" value="F:kinase activity"/>
    <property type="evidence" value="ECO:0007669"/>
    <property type="project" value="UniProtKB-KW"/>
</dbReference>
<keyword evidence="2" id="KW-0418">Kinase</keyword>
<organism evidence="2 3">
    <name type="scientific">Bagarius yarrelli</name>
    <name type="common">Goonch</name>
    <name type="synonym">Bagrus yarrelli</name>
    <dbReference type="NCBI Taxonomy" id="175774"/>
    <lineage>
        <taxon>Eukaryota</taxon>
        <taxon>Metazoa</taxon>
        <taxon>Chordata</taxon>
        <taxon>Craniata</taxon>
        <taxon>Vertebrata</taxon>
        <taxon>Euteleostomi</taxon>
        <taxon>Actinopterygii</taxon>
        <taxon>Neopterygii</taxon>
        <taxon>Teleostei</taxon>
        <taxon>Ostariophysi</taxon>
        <taxon>Siluriformes</taxon>
        <taxon>Sisoridae</taxon>
        <taxon>Sisorinae</taxon>
        <taxon>Bagarius</taxon>
    </lineage>
</organism>
<evidence type="ECO:0000313" key="3">
    <source>
        <dbReference type="Proteomes" id="UP000319801"/>
    </source>
</evidence>
<feature type="region of interest" description="Disordered" evidence="1">
    <location>
        <begin position="360"/>
        <end position="421"/>
    </location>
</feature>
<feature type="region of interest" description="Disordered" evidence="1">
    <location>
        <begin position="275"/>
        <end position="298"/>
    </location>
</feature>
<feature type="compositionally biased region" description="Low complexity" evidence="1">
    <location>
        <begin position="556"/>
        <end position="567"/>
    </location>
</feature>
<feature type="region of interest" description="Disordered" evidence="1">
    <location>
        <begin position="42"/>
        <end position="99"/>
    </location>
</feature>
<evidence type="ECO:0000313" key="2">
    <source>
        <dbReference type="EMBL" id="TUB36342.1"/>
    </source>
</evidence>